<name>A0AAE7B627_9VIRU</name>
<reference evidence="1" key="1">
    <citation type="submission" date="2020-04" db="EMBL/GenBank/DDBJ databases">
        <title>A mysterious 80 nm amoeba virus with a near complete 'ORFan genome' challenges the classification of DNA viruses.</title>
        <authorList>
            <person name="Boratto P.V.M."/>
            <person name="Oliveira G.P."/>
            <person name="Machado T.B."/>
            <person name="Andrade A.C.S.P."/>
            <person name="Baudoin J.P."/>
            <person name="Klose T."/>
            <person name="Azza S."/>
            <person name="Decloquement P."/>
            <person name="Chabriere E."/>
            <person name="Colson P."/>
            <person name="Levasseur A."/>
            <person name="La Scola B."/>
            <person name="Abrahao J.S."/>
        </authorList>
    </citation>
    <scope>NUCLEOTIDE SEQUENCE</scope>
    <source>
        <strain evidence="1">BHMG</strain>
    </source>
</reference>
<dbReference type="GeneID" id="80539301"/>
<protein>
    <submittedName>
        <fullName evidence="1">Uncharacterized protein</fullName>
    </submittedName>
</protein>
<proteinExistence type="predicted"/>
<dbReference type="RefSeq" id="YP_010800665.1">
    <property type="nucleotide sequence ID" value="NC_076895.1"/>
</dbReference>
<evidence type="ECO:0000313" key="1">
    <source>
        <dbReference type="EMBL" id="QKE44418.1"/>
    </source>
</evidence>
<organism evidence="1 2">
    <name type="scientific">Yaravirus sp. 'brasiliensis'</name>
    <dbReference type="NCBI Taxonomy" id="2739681"/>
    <lineage>
        <taxon>Viruses</taxon>
        <taxon>Varidnaviria</taxon>
        <taxon>Bamfordvirae</taxon>
        <taxon>Nucleocytoviricota</taxon>
        <taxon>Mriyaviricetes</taxon>
        <taxon>Yaraviridae</taxon>
        <taxon>Yaravirus</taxon>
        <taxon>Yaravirus brasiliense</taxon>
    </lineage>
</organism>
<accession>A0AAE7B627</accession>
<evidence type="ECO:0000313" key="2">
    <source>
        <dbReference type="Proteomes" id="UP000830293"/>
    </source>
</evidence>
<dbReference type="Proteomes" id="UP000830293">
    <property type="component" value="Segment"/>
</dbReference>
<dbReference type="EMBL" id="MT293574">
    <property type="protein sequence ID" value="QKE44418.1"/>
    <property type="molecule type" value="Genomic_DNA"/>
</dbReference>
<dbReference type="KEGG" id="vg:80539301"/>
<keyword evidence="2" id="KW-1185">Reference proteome</keyword>
<sequence>MQYLMRPKIIDMAPSDPEYFPDWSHAVECLGFNEFFLGAFAANHVEYDANVPPTEETLRKLYRGLLDESEDWWFATEYTEETIAGDLGQKLAAIRLYVQPNLAGVLTTPEYLYILENLPVFLCVTFLLEGMLLLRSRFHRTMLSGRPMQALRNSPADVAMLFESFDIRNQVINSVDKEKEKEIEYIIID</sequence>